<proteinExistence type="predicted"/>
<name>A0A1Y0B460_9LAMI</name>
<geneLocation type="mitochondrion" evidence="1"/>
<gene>
    <name evidence="1" type="ORF">AEK19_MT1957</name>
</gene>
<accession>A0A1Y0B460</accession>
<keyword evidence="1" id="KW-0496">Mitochondrion</keyword>
<protein>
    <submittedName>
        <fullName evidence="1">Uncharacterized protein</fullName>
    </submittedName>
</protein>
<sequence length="37" mass="4221">MLFSSHLEGRIHSINSWHWLGLPLLVVTSCTLPYPSK</sequence>
<evidence type="ECO:0000313" key="1">
    <source>
        <dbReference type="EMBL" id="ART32119.1"/>
    </source>
</evidence>
<reference evidence="1" key="1">
    <citation type="submission" date="2017-03" db="EMBL/GenBank/DDBJ databases">
        <title>The mitochondrial genome of the carnivorous plant Utricularia reniformis (Lentibulariaceae): structure, comparative analysis and evolutionary landmarks.</title>
        <authorList>
            <person name="Silva S.R."/>
            <person name="Alvarenga D.O."/>
            <person name="Michael T.P."/>
            <person name="Miranda V.F.O."/>
            <person name="Varani A.M."/>
        </authorList>
    </citation>
    <scope>NUCLEOTIDE SEQUENCE</scope>
</reference>
<organism evidence="1">
    <name type="scientific">Utricularia reniformis</name>
    <dbReference type="NCBI Taxonomy" id="192314"/>
    <lineage>
        <taxon>Eukaryota</taxon>
        <taxon>Viridiplantae</taxon>
        <taxon>Streptophyta</taxon>
        <taxon>Embryophyta</taxon>
        <taxon>Tracheophyta</taxon>
        <taxon>Spermatophyta</taxon>
        <taxon>Magnoliopsida</taxon>
        <taxon>eudicotyledons</taxon>
        <taxon>Gunneridae</taxon>
        <taxon>Pentapetalae</taxon>
        <taxon>asterids</taxon>
        <taxon>lamiids</taxon>
        <taxon>Lamiales</taxon>
        <taxon>Lentibulariaceae</taxon>
        <taxon>Utricularia</taxon>
    </lineage>
</organism>
<dbReference type="AlphaFoldDB" id="A0A1Y0B460"/>
<dbReference type="EMBL" id="KY774314">
    <property type="protein sequence ID" value="ART32119.1"/>
    <property type="molecule type" value="Genomic_DNA"/>
</dbReference>